<feature type="domain" description="GIL1/IRKI C-terminal" evidence="2">
    <location>
        <begin position="403"/>
        <end position="454"/>
    </location>
</feature>
<dbReference type="GO" id="GO:0009959">
    <property type="term" value="P:negative gravitropism"/>
    <property type="evidence" value="ECO:0007669"/>
    <property type="project" value="InterPro"/>
</dbReference>
<dbReference type="PANTHER" id="PTHR31161">
    <property type="entry name" value="PROTEIN GRAVITROPIC IN THE LIGHT 1"/>
    <property type="match status" value="1"/>
</dbReference>
<dbReference type="InterPro" id="IPR040225">
    <property type="entry name" value="GIL1-like"/>
</dbReference>
<organism evidence="3 4">
    <name type="scientific">Escallonia rubra</name>
    <dbReference type="NCBI Taxonomy" id="112253"/>
    <lineage>
        <taxon>Eukaryota</taxon>
        <taxon>Viridiplantae</taxon>
        <taxon>Streptophyta</taxon>
        <taxon>Embryophyta</taxon>
        <taxon>Tracheophyta</taxon>
        <taxon>Spermatophyta</taxon>
        <taxon>Magnoliopsida</taxon>
        <taxon>eudicotyledons</taxon>
        <taxon>Gunneridae</taxon>
        <taxon>Pentapetalae</taxon>
        <taxon>asterids</taxon>
        <taxon>campanulids</taxon>
        <taxon>Escalloniales</taxon>
        <taxon>Escalloniaceae</taxon>
        <taxon>Escallonia</taxon>
    </lineage>
</organism>
<dbReference type="EMBL" id="JAVXUO010001691">
    <property type="protein sequence ID" value="KAK2979968.1"/>
    <property type="molecule type" value="Genomic_DNA"/>
</dbReference>
<dbReference type="InterPro" id="IPR006943">
    <property type="entry name" value="DUF641_pln"/>
</dbReference>
<evidence type="ECO:0000259" key="1">
    <source>
        <dbReference type="Pfam" id="PF04859"/>
    </source>
</evidence>
<keyword evidence="4" id="KW-1185">Reference proteome</keyword>
<comment type="caution">
    <text evidence="3">The sequence shown here is derived from an EMBL/GenBank/DDBJ whole genome shotgun (WGS) entry which is preliminary data.</text>
</comment>
<sequence>MLDMDESAKPPPITEMFQKFALAFKTKTYELFADDDPPETAAADGGFTLLDPPEQSQKVVVIKPDPTHGPSPPNPAQPPNTLITESLISSLFATISSFEASYLQLQTAHVPFDEATIKAADESLVSYLQRLCDLRQLYRNFCRNPNSNLYFPIGSALEAEVQENQSKLRTLETMFNRLQADIDVQDGEVLGLRKKLDEIQQCNTMLSKRLAKNVKSNSATEVLLTIRVFESMLRDCCKSLRCFTKLLIGLMGKAGWDLDLAANSVHAGVEYAKKGDNRHAFLSYVCLGMFRGFDSDAFGLDENGLSKGKNGSFGQLIEHVSCSPLELLSKNPRGDFSRFCETKYEELIHPTMESSIFRNFNRKEVVLDSWRSLSVFYEVFVRMASSIWLLHKLAYSFNPVIEIFQVERGVDFSLVYMEDVTRRGILPGKSRPKVGFTVVPGFRIGMTVIQSQVYLTGLKCTE</sequence>
<evidence type="ECO:0000313" key="4">
    <source>
        <dbReference type="Proteomes" id="UP001187471"/>
    </source>
</evidence>
<protein>
    <recommendedName>
        <fullName evidence="5">DUF641 domain-containing protein</fullName>
    </recommendedName>
</protein>
<dbReference type="Proteomes" id="UP001187471">
    <property type="component" value="Unassembled WGS sequence"/>
</dbReference>
<evidence type="ECO:0000259" key="2">
    <source>
        <dbReference type="Pfam" id="PF24994"/>
    </source>
</evidence>
<feature type="domain" description="DUF641" evidence="1">
    <location>
        <begin position="83"/>
        <end position="209"/>
    </location>
</feature>
<gene>
    <name evidence="3" type="ORF">RJ640_006776</name>
</gene>
<reference evidence="3" key="1">
    <citation type="submission" date="2022-12" db="EMBL/GenBank/DDBJ databases">
        <title>Draft genome assemblies for two species of Escallonia (Escalloniales).</title>
        <authorList>
            <person name="Chanderbali A."/>
            <person name="Dervinis C."/>
            <person name="Anghel I."/>
            <person name="Soltis D."/>
            <person name="Soltis P."/>
            <person name="Zapata F."/>
        </authorList>
    </citation>
    <scope>NUCLEOTIDE SEQUENCE</scope>
    <source>
        <strain evidence="3">UCBG92.1500</strain>
        <tissue evidence="3">Leaf</tissue>
    </source>
</reference>
<dbReference type="GO" id="GO:0009639">
    <property type="term" value="P:response to red or far red light"/>
    <property type="evidence" value="ECO:0007669"/>
    <property type="project" value="InterPro"/>
</dbReference>
<dbReference type="InterPro" id="IPR056813">
    <property type="entry name" value="GIL1_IRKI_C"/>
</dbReference>
<evidence type="ECO:0000313" key="3">
    <source>
        <dbReference type="EMBL" id="KAK2979968.1"/>
    </source>
</evidence>
<proteinExistence type="predicted"/>
<accession>A0AA88R0G6</accession>
<dbReference type="Pfam" id="PF04859">
    <property type="entry name" value="DUF641"/>
    <property type="match status" value="1"/>
</dbReference>
<dbReference type="AlphaFoldDB" id="A0AA88R0G6"/>
<dbReference type="Pfam" id="PF24994">
    <property type="entry name" value="GIL1_IRKI_C"/>
    <property type="match status" value="1"/>
</dbReference>
<name>A0AA88R0G6_9ASTE</name>
<evidence type="ECO:0008006" key="5">
    <source>
        <dbReference type="Google" id="ProtNLM"/>
    </source>
</evidence>